<proteinExistence type="inferred from homology"/>
<dbReference type="CDD" id="cd00452">
    <property type="entry name" value="KDPG_aldolase"/>
    <property type="match status" value="1"/>
</dbReference>
<dbReference type="InterPro" id="IPR013785">
    <property type="entry name" value="Aldolase_TIM"/>
</dbReference>
<evidence type="ECO:0000313" key="7">
    <source>
        <dbReference type="Proteomes" id="UP001550348"/>
    </source>
</evidence>
<evidence type="ECO:0000256" key="1">
    <source>
        <dbReference type="ARBA" id="ARBA00004761"/>
    </source>
</evidence>
<evidence type="ECO:0000256" key="2">
    <source>
        <dbReference type="ARBA" id="ARBA00006906"/>
    </source>
</evidence>
<comment type="pathway">
    <text evidence="1">Carbohydrate acid metabolism.</text>
</comment>
<comment type="subunit">
    <text evidence="3">Homotrimer.</text>
</comment>
<dbReference type="PANTHER" id="PTHR30246:SF1">
    <property type="entry name" value="2-DEHYDRO-3-DEOXY-6-PHOSPHOGALACTONATE ALDOLASE-RELATED"/>
    <property type="match status" value="1"/>
</dbReference>
<protein>
    <submittedName>
        <fullName evidence="6">Bifunctional 4-hydroxy-2-oxoglutarate aldolase/2-dehydro-3-deoxy-phosphogluconate aldolase</fullName>
    </submittedName>
</protein>
<dbReference type="InterPro" id="IPR000887">
    <property type="entry name" value="Aldlse_KDPG_KHG"/>
</dbReference>
<dbReference type="RefSeq" id="WP_355664090.1">
    <property type="nucleotide sequence ID" value="NZ_JBEXRX010000017.1"/>
</dbReference>
<organism evidence="6 7">
    <name type="scientific">Micromonospora fulviviridis</name>
    <dbReference type="NCBI Taxonomy" id="47860"/>
    <lineage>
        <taxon>Bacteria</taxon>
        <taxon>Bacillati</taxon>
        <taxon>Actinomycetota</taxon>
        <taxon>Actinomycetes</taxon>
        <taxon>Micromonosporales</taxon>
        <taxon>Micromonosporaceae</taxon>
        <taxon>Micromonospora</taxon>
    </lineage>
</organism>
<comment type="caution">
    <text evidence="6">The sequence shown here is derived from an EMBL/GenBank/DDBJ whole genome shotgun (WGS) entry which is preliminary data.</text>
</comment>
<dbReference type="Gene3D" id="3.20.20.70">
    <property type="entry name" value="Aldolase class I"/>
    <property type="match status" value="1"/>
</dbReference>
<keyword evidence="5" id="KW-0119">Carbohydrate metabolism</keyword>
<keyword evidence="4" id="KW-0456">Lyase</keyword>
<dbReference type="InterPro" id="IPR031338">
    <property type="entry name" value="KDPG/KHG_AS_2"/>
</dbReference>
<keyword evidence="7" id="KW-1185">Reference proteome</keyword>
<evidence type="ECO:0000313" key="6">
    <source>
        <dbReference type="EMBL" id="MEU0152105.1"/>
    </source>
</evidence>
<dbReference type="SUPFAM" id="SSF51569">
    <property type="entry name" value="Aldolase"/>
    <property type="match status" value="1"/>
</dbReference>
<accession>A0ABV2VH34</accession>
<reference evidence="6 7" key="1">
    <citation type="submission" date="2024-06" db="EMBL/GenBank/DDBJ databases">
        <title>The Natural Products Discovery Center: Release of the First 8490 Sequenced Strains for Exploring Actinobacteria Biosynthetic Diversity.</title>
        <authorList>
            <person name="Kalkreuter E."/>
            <person name="Kautsar S.A."/>
            <person name="Yang D."/>
            <person name="Bader C.D."/>
            <person name="Teijaro C.N."/>
            <person name="Fluegel L."/>
            <person name="Davis C.M."/>
            <person name="Simpson J.R."/>
            <person name="Lauterbach L."/>
            <person name="Steele A.D."/>
            <person name="Gui C."/>
            <person name="Meng S."/>
            <person name="Li G."/>
            <person name="Viehrig K."/>
            <person name="Ye F."/>
            <person name="Su P."/>
            <person name="Kiefer A.F."/>
            <person name="Nichols A."/>
            <person name="Cepeda A.J."/>
            <person name="Yan W."/>
            <person name="Fan B."/>
            <person name="Jiang Y."/>
            <person name="Adhikari A."/>
            <person name="Zheng C.-J."/>
            <person name="Schuster L."/>
            <person name="Cowan T.M."/>
            <person name="Smanski M.J."/>
            <person name="Chevrette M.G."/>
            <person name="De Carvalho L.P.S."/>
            <person name="Shen B."/>
        </authorList>
    </citation>
    <scope>NUCLEOTIDE SEQUENCE [LARGE SCALE GENOMIC DNA]</scope>
    <source>
        <strain evidence="6 7">NPDC006286</strain>
    </source>
</reference>
<gene>
    <name evidence="6" type="ORF">ABZ071_09280</name>
</gene>
<sequence length="218" mass="21607">MSGLRGARVIAIVRLPAPDAVLRTGRELAEAGLGAVEVTLTTPGALDAVAALRAELGESCEVGAGSVRTVADATRARDAGAQFLVTPTTRAAVLSEAAAAGLPVVCGALTPTEVDLAWSAGASLVKLFPASLGGPAYLRELRAPLPDVPLVPTGGVTVESVHGWAAAGAVAVGVGGSLVNGTEIAAGDWSALRRRARAFLAAAGSAPWPEQPPLSPAG</sequence>
<dbReference type="Pfam" id="PF01081">
    <property type="entry name" value="Aldolase"/>
    <property type="match status" value="1"/>
</dbReference>
<dbReference type="NCBIfam" id="TIGR01182">
    <property type="entry name" value="eda"/>
    <property type="match status" value="1"/>
</dbReference>
<dbReference type="EMBL" id="JBEXRX010000017">
    <property type="protein sequence ID" value="MEU0152105.1"/>
    <property type="molecule type" value="Genomic_DNA"/>
</dbReference>
<evidence type="ECO:0000256" key="4">
    <source>
        <dbReference type="ARBA" id="ARBA00023239"/>
    </source>
</evidence>
<name>A0ABV2VH34_9ACTN</name>
<dbReference type="PROSITE" id="PS00160">
    <property type="entry name" value="ALDOLASE_KDPG_KHG_2"/>
    <property type="match status" value="1"/>
</dbReference>
<evidence type="ECO:0000256" key="3">
    <source>
        <dbReference type="ARBA" id="ARBA00011233"/>
    </source>
</evidence>
<comment type="similarity">
    <text evidence="2">Belongs to the KHG/KDPG aldolase family.</text>
</comment>
<dbReference type="Proteomes" id="UP001550348">
    <property type="component" value="Unassembled WGS sequence"/>
</dbReference>
<evidence type="ECO:0000256" key="5">
    <source>
        <dbReference type="ARBA" id="ARBA00023277"/>
    </source>
</evidence>
<dbReference type="PANTHER" id="PTHR30246">
    <property type="entry name" value="2-KETO-3-DEOXY-6-PHOSPHOGLUCONATE ALDOLASE"/>
    <property type="match status" value="1"/>
</dbReference>